<sequence length="211" mass="23857">MRKKRYILGGAGLLLGIAFSGAVTIAYLTRSVGEVRNVITAGSVKARLTEAHWDAEKALKVYPGQTLEKDPVVQNTGKNEANVFLEVRIPVENISVVDEKTGKKTEKERRELFQFEADTGKWTLFSKKQDQNSQKYVYGYKKVLMPGESTAPLFSEIVTVLYLEGELDVKRSYDVPVTAKVIQMQDEGMTMEKKYENYLKQYEADRQEDAG</sequence>
<gene>
    <name evidence="1" type="ORF">H8S54_11625</name>
</gene>
<comment type="caution">
    <text evidence="1">The sequence shown here is derived from an EMBL/GenBank/DDBJ whole genome shotgun (WGS) entry which is preliminary data.</text>
</comment>
<evidence type="ECO:0000313" key="2">
    <source>
        <dbReference type="Proteomes" id="UP000652847"/>
    </source>
</evidence>
<reference evidence="1 2" key="1">
    <citation type="submission" date="2020-08" db="EMBL/GenBank/DDBJ databases">
        <title>Genome public.</title>
        <authorList>
            <person name="Liu C."/>
            <person name="Sun Q."/>
        </authorList>
    </citation>
    <scope>NUCLEOTIDE SEQUENCE [LARGE SCALE GENOMIC DNA]</scope>
    <source>
        <strain evidence="1 2">BX17</strain>
    </source>
</reference>
<dbReference type="Proteomes" id="UP000652847">
    <property type="component" value="Unassembled WGS sequence"/>
</dbReference>
<dbReference type="RefSeq" id="WP_186901533.1">
    <property type="nucleotide sequence ID" value="NZ_JACOOT010000026.1"/>
</dbReference>
<protein>
    <recommendedName>
        <fullName evidence="3">Alternate signal-mediated exported protein, CPF_0494 family</fullName>
    </recommendedName>
</protein>
<evidence type="ECO:0008006" key="3">
    <source>
        <dbReference type="Google" id="ProtNLM"/>
    </source>
</evidence>
<proteinExistence type="predicted"/>
<accession>A0A8I0AAQ1</accession>
<name>A0A8I0AAQ1_9FIRM</name>
<keyword evidence="2" id="KW-1185">Reference proteome</keyword>
<organism evidence="1 2">
    <name type="scientific">Blautia segnis</name>
    <dbReference type="NCBI Taxonomy" id="2763030"/>
    <lineage>
        <taxon>Bacteria</taxon>
        <taxon>Bacillati</taxon>
        <taxon>Bacillota</taxon>
        <taxon>Clostridia</taxon>
        <taxon>Lachnospirales</taxon>
        <taxon>Lachnospiraceae</taxon>
        <taxon>Blautia</taxon>
    </lineage>
</organism>
<dbReference type="EMBL" id="JACOOT010000026">
    <property type="protein sequence ID" value="MBC5651744.1"/>
    <property type="molecule type" value="Genomic_DNA"/>
</dbReference>
<dbReference type="AlphaFoldDB" id="A0A8I0AAQ1"/>
<evidence type="ECO:0000313" key="1">
    <source>
        <dbReference type="EMBL" id="MBC5651744.1"/>
    </source>
</evidence>